<dbReference type="AlphaFoldDB" id="H2YP93"/>
<evidence type="ECO:0000313" key="6">
    <source>
        <dbReference type="Ensembl" id="ENSCSAVP00000007151.1"/>
    </source>
</evidence>
<dbReference type="GO" id="GO:0030036">
    <property type="term" value="P:actin cytoskeleton organization"/>
    <property type="evidence" value="ECO:0007669"/>
    <property type="project" value="InterPro"/>
</dbReference>
<feature type="region of interest" description="Disordered" evidence="2">
    <location>
        <begin position="1022"/>
        <end position="1071"/>
    </location>
</feature>
<sequence>MPRKKRKGGRGGIFCGCFGAADEPPDIQLNMTDAMAAPVAIETYPPMPSPSELKAKFAEFVDELDLPSQNRQAMFDLAPEKQWQIYCSKKKEQEDPNKLATSWPDYYIDRLNSMSTIMVLMYDEEEIEMRLKLVDGLKTALRTQPVRFVVRFAELDGISCLLNFLKNMVPEVRESRIHTSAIGCIKALMNNTQGRANVLAHPDGINVIAQSLACESLRTKTAVLEILGAVCLVPGGHKKVLEAMLHYQKYSNERTRFQNIVNELALNHHSPEDDTFEVNMKTAAMSFLNALINCGAGEDHLEFRCHLRYELLLLGIQPIMEQLREYENELLNKHLDFFEMVRREDDEEIASRFDAEHIDTKSAGDMFDFIQKKLCFTEAYPHLLSLLHHCMLIPLNRGGAPYHWQLFDRVVQQITLQKLDGADPDVTFLRDFNLEKCLKLLINENEIKKWKDTAETMRKKHDEMKGNLDRKERECEAKGKEQEELMKTVNILKGKLDAESKERLSSDQKLTDMTQHVEVLTKTVSRPPPTQLLSSRTTQKNESPPPPPPLAPPMGGPPPPPPPLAPPMSGGPPPPPPMMGAPPPPAPPGMGAPKGLPKKNIPKAPNPLKSFNWLKLSDTKITGTIWTELDDSKAFKCIDLPDLDNTFSAYQRQQVICPICLTKSNQQDSVVQKPVIKYVMSLSLQLQSGFVDKSSFNLRIKYGSQEDLSIKKVKELSVIDGRRAQNCTILLTRLKLTDDEIRKAVLSCDQSEDLQKDMMEQLIKFIPTKEETDMLNEHKADMSKMARADKFLCQMSQIHHYEQRMHAIFYKKKFHERLSEIQPKVEALLKASKEIMNSKRLRKVLEMILALGNYMNKGQRGNAYGFQTALSKMADTRSSANRNVTLMHFLIEMLEKHSPDIINLPDDLKNVETAARVNLGELEKEMNILRLGLKNLKTELGVQEKQVSSGQSLPGDRFVPVMTDFVTIASVSFTETEEKLTESKTKFNKVVELFGEDPKRLQPDAFFNLFTDFMASFNSARKDNISQRKKKDDEIKRKHIYRISSSQREDERKKRKIGSRKQSEDQRGEFDDLVSALRSGEVFEKDVSKFQKRNRLKRPPSSLDDRERVVSKITT</sequence>
<dbReference type="PANTHER" id="PTHR45725">
    <property type="entry name" value="FORMIN HOMOLOGY 2 FAMILY MEMBER"/>
    <property type="match status" value="1"/>
</dbReference>
<reference evidence="6" key="3">
    <citation type="submission" date="2025-09" db="UniProtKB">
        <authorList>
            <consortium name="Ensembl"/>
        </authorList>
    </citation>
    <scope>IDENTIFICATION</scope>
</reference>
<keyword evidence="1" id="KW-0175">Coiled coil</keyword>
<dbReference type="InterPro" id="IPR010473">
    <property type="entry name" value="GTPase-bd"/>
</dbReference>
<feature type="region of interest" description="Disordered" evidence="2">
    <location>
        <begin position="1088"/>
        <end position="1115"/>
    </location>
</feature>
<dbReference type="SUPFAM" id="SSF101447">
    <property type="entry name" value="Formin homology 2 domain (FH2 domain)"/>
    <property type="match status" value="1"/>
</dbReference>
<dbReference type="InterPro" id="IPR014768">
    <property type="entry name" value="GBD/FH3_dom"/>
</dbReference>
<feature type="domain" description="FH2" evidence="5">
    <location>
        <begin position="598"/>
        <end position="1043"/>
    </location>
</feature>
<organism evidence="6 7">
    <name type="scientific">Ciona savignyi</name>
    <name type="common">Pacific transparent sea squirt</name>
    <dbReference type="NCBI Taxonomy" id="51511"/>
    <lineage>
        <taxon>Eukaryota</taxon>
        <taxon>Metazoa</taxon>
        <taxon>Chordata</taxon>
        <taxon>Tunicata</taxon>
        <taxon>Ascidiacea</taxon>
        <taxon>Phlebobranchia</taxon>
        <taxon>Cionidae</taxon>
        <taxon>Ciona</taxon>
    </lineage>
</organism>
<reference evidence="6" key="2">
    <citation type="submission" date="2025-08" db="UniProtKB">
        <authorList>
            <consortium name="Ensembl"/>
        </authorList>
    </citation>
    <scope>IDENTIFICATION</scope>
</reference>
<feature type="compositionally biased region" description="Pro residues" evidence="2">
    <location>
        <begin position="543"/>
        <end position="590"/>
    </location>
</feature>
<dbReference type="InterPro" id="IPR015425">
    <property type="entry name" value="FH2_Formin"/>
</dbReference>
<evidence type="ECO:0000259" key="3">
    <source>
        <dbReference type="PROSITE" id="PS51231"/>
    </source>
</evidence>
<feature type="domain" description="GBD/FH3" evidence="4">
    <location>
        <begin position="45"/>
        <end position="422"/>
    </location>
</feature>
<keyword evidence="7" id="KW-1185">Reference proteome</keyword>
<evidence type="ECO:0000256" key="2">
    <source>
        <dbReference type="SAM" id="MobiDB-lite"/>
    </source>
</evidence>
<name>H2YP93_CIOSA</name>
<dbReference type="InterPro" id="IPR011989">
    <property type="entry name" value="ARM-like"/>
</dbReference>
<dbReference type="PROSITE" id="PS51232">
    <property type="entry name" value="GBD_FH3"/>
    <property type="match status" value="1"/>
</dbReference>
<dbReference type="InterPro" id="IPR051425">
    <property type="entry name" value="Formin_Homology"/>
</dbReference>
<dbReference type="Gene3D" id="1.10.238.150">
    <property type="entry name" value="Formin, FH3 diaphanous domain"/>
    <property type="match status" value="1"/>
</dbReference>
<dbReference type="SMART" id="SM01139">
    <property type="entry name" value="Drf_FH3"/>
    <property type="match status" value="1"/>
</dbReference>
<dbReference type="PANTHER" id="PTHR45725:SF1">
    <property type="entry name" value="DISHEVELLED ASSOCIATED ACTIVATOR OF MORPHOGENESIS, ISOFORM D"/>
    <property type="match status" value="1"/>
</dbReference>
<dbReference type="Gene3D" id="1.20.58.2220">
    <property type="entry name" value="Formin, FH2 domain"/>
    <property type="match status" value="1"/>
</dbReference>
<feature type="coiled-coil region" evidence="1">
    <location>
        <begin position="447"/>
        <end position="488"/>
    </location>
</feature>
<evidence type="ECO:0000313" key="7">
    <source>
        <dbReference type="Proteomes" id="UP000007875"/>
    </source>
</evidence>
<dbReference type="GeneTree" id="ENSGT00940000157801"/>
<evidence type="ECO:0000256" key="1">
    <source>
        <dbReference type="SAM" id="Coils"/>
    </source>
</evidence>
<dbReference type="InterPro" id="IPR016024">
    <property type="entry name" value="ARM-type_fold"/>
</dbReference>
<dbReference type="SMART" id="SM00498">
    <property type="entry name" value="FH2"/>
    <property type="match status" value="1"/>
</dbReference>
<dbReference type="InterPro" id="IPR014767">
    <property type="entry name" value="DAD_dom"/>
</dbReference>
<dbReference type="Gene3D" id="1.25.10.10">
    <property type="entry name" value="Leucine-rich Repeat Variant"/>
    <property type="match status" value="1"/>
</dbReference>
<reference evidence="7" key="1">
    <citation type="submission" date="2003-08" db="EMBL/GenBank/DDBJ databases">
        <authorList>
            <person name="Birren B."/>
            <person name="Nusbaum C."/>
            <person name="Abebe A."/>
            <person name="Abouelleil A."/>
            <person name="Adekoya E."/>
            <person name="Ait-zahra M."/>
            <person name="Allen N."/>
            <person name="Allen T."/>
            <person name="An P."/>
            <person name="Anderson M."/>
            <person name="Anderson S."/>
            <person name="Arachchi H."/>
            <person name="Armbruster J."/>
            <person name="Bachantsang P."/>
            <person name="Baldwin J."/>
            <person name="Barry A."/>
            <person name="Bayul T."/>
            <person name="Blitshsteyn B."/>
            <person name="Bloom T."/>
            <person name="Blye J."/>
            <person name="Boguslavskiy L."/>
            <person name="Borowsky M."/>
            <person name="Boukhgalter B."/>
            <person name="Brunache A."/>
            <person name="Butler J."/>
            <person name="Calixte N."/>
            <person name="Calvo S."/>
            <person name="Camarata J."/>
            <person name="Campo K."/>
            <person name="Chang J."/>
            <person name="Cheshatsang Y."/>
            <person name="Citroen M."/>
            <person name="Collymore A."/>
            <person name="Considine T."/>
            <person name="Cook A."/>
            <person name="Cooke P."/>
            <person name="Corum B."/>
            <person name="Cuomo C."/>
            <person name="David R."/>
            <person name="Dawoe T."/>
            <person name="Degray S."/>
            <person name="Dodge S."/>
            <person name="Dooley K."/>
            <person name="Dorje P."/>
            <person name="Dorjee K."/>
            <person name="Dorris L."/>
            <person name="Duffey N."/>
            <person name="Dupes A."/>
            <person name="Elkins T."/>
            <person name="Engels R."/>
            <person name="Erickson J."/>
            <person name="Farina A."/>
            <person name="Faro S."/>
            <person name="Ferreira P."/>
            <person name="Fischer H."/>
            <person name="Fitzgerald M."/>
            <person name="Foley K."/>
            <person name="Gage D."/>
            <person name="Galagan J."/>
            <person name="Gearin G."/>
            <person name="Gnerre S."/>
            <person name="Gnirke A."/>
            <person name="Goyette A."/>
            <person name="Graham J."/>
            <person name="Grandbois E."/>
            <person name="Gyaltsen K."/>
            <person name="Hafez N."/>
            <person name="Hagopian D."/>
            <person name="Hagos B."/>
            <person name="Hall J."/>
            <person name="Hatcher B."/>
            <person name="Heller A."/>
            <person name="Higgins H."/>
            <person name="Honan T."/>
            <person name="Horn A."/>
            <person name="Houde N."/>
            <person name="Hughes L."/>
            <person name="Hulme W."/>
            <person name="Husby E."/>
            <person name="Iliev I."/>
            <person name="Jaffe D."/>
            <person name="Jones C."/>
            <person name="Kamal M."/>
            <person name="Kamat A."/>
            <person name="Kamvysselis M."/>
            <person name="Karlsson E."/>
            <person name="Kells C."/>
            <person name="Kieu A."/>
            <person name="Kisner P."/>
            <person name="Kodira C."/>
            <person name="Kulbokas E."/>
            <person name="Labutti K."/>
            <person name="Lama D."/>
            <person name="Landers T."/>
            <person name="Leger J."/>
            <person name="Levine S."/>
            <person name="Lewis D."/>
            <person name="Lewis T."/>
            <person name="Lindblad-toh K."/>
            <person name="Liu X."/>
            <person name="Lokyitsang T."/>
            <person name="Lokyitsang Y."/>
            <person name="Lucien O."/>
            <person name="Lui A."/>
            <person name="Ma L.J."/>
            <person name="Mabbitt R."/>
            <person name="Macdonald J."/>
            <person name="Maclean C."/>
            <person name="Major J."/>
            <person name="Manning J."/>
            <person name="Marabella R."/>
            <person name="Maru K."/>
            <person name="Matthews C."/>
            <person name="Mauceli E."/>
            <person name="Mccarthy M."/>
            <person name="Mcdonough S."/>
            <person name="Mcghee T."/>
            <person name="Meldrim J."/>
            <person name="Meneus L."/>
            <person name="Mesirov J."/>
            <person name="Mihalev A."/>
            <person name="Mihova T."/>
            <person name="Mikkelsen T."/>
            <person name="Mlenga V."/>
            <person name="Moru K."/>
            <person name="Mozes J."/>
            <person name="Mulrain L."/>
            <person name="Munson G."/>
            <person name="Naylor J."/>
            <person name="Newes C."/>
            <person name="Nguyen C."/>
            <person name="Nguyen N."/>
            <person name="Nguyen T."/>
            <person name="Nicol R."/>
            <person name="Nielsen C."/>
            <person name="Nizzari M."/>
            <person name="Norbu C."/>
            <person name="Norbu N."/>
            <person name="O'donnell P."/>
            <person name="Okoawo O."/>
            <person name="O'leary S."/>
            <person name="Omotosho B."/>
            <person name="O'neill K."/>
            <person name="Osman S."/>
            <person name="Parker S."/>
            <person name="Perrin D."/>
            <person name="Phunkhang P."/>
            <person name="Piqani B."/>
            <person name="Purcell S."/>
            <person name="Rachupka T."/>
            <person name="Ramasamy U."/>
            <person name="Rameau R."/>
            <person name="Ray V."/>
            <person name="Raymond C."/>
            <person name="Retta R."/>
            <person name="Richardson S."/>
            <person name="Rise C."/>
            <person name="Rodriguez J."/>
            <person name="Rogers J."/>
            <person name="Rogov P."/>
            <person name="Rutman M."/>
            <person name="Schupbach R."/>
            <person name="Seaman C."/>
            <person name="Settipalli S."/>
            <person name="Sharpe T."/>
            <person name="Sheridan J."/>
            <person name="Sherpa N."/>
            <person name="Shi J."/>
            <person name="Smirnov S."/>
            <person name="Smith C."/>
            <person name="Sougnez C."/>
            <person name="Spencer B."/>
            <person name="Stalker J."/>
            <person name="Stange-thomann N."/>
            <person name="Stavropoulos S."/>
            <person name="Stetson K."/>
            <person name="Stone C."/>
            <person name="Stone S."/>
            <person name="Stubbs M."/>
            <person name="Talamas J."/>
            <person name="Tchuinga P."/>
            <person name="Tenzing P."/>
            <person name="Tesfaye S."/>
            <person name="Theodore J."/>
            <person name="Thoulutsang Y."/>
            <person name="Topham K."/>
            <person name="Towey S."/>
            <person name="Tsamla T."/>
            <person name="Tsomo N."/>
            <person name="Vallee D."/>
            <person name="Vassiliev H."/>
            <person name="Venkataraman V."/>
            <person name="Vinson J."/>
            <person name="Vo A."/>
            <person name="Wade C."/>
            <person name="Wang S."/>
            <person name="Wangchuk T."/>
            <person name="Wangdi T."/>
            <person name="Whittaker C."/>
            <person name="Wilkinson J."/>
            <person name="Wu Y."/>
            <person name="Wyman D."/>
            <person name="Yadav S."/>
            <person name="Yang S."/>
            <person name="Yang X."/>
            <person name="Yeager S."/>
            <person name="Yee E."/>
            <person name="Young G."/>
            <person name="Zainoun J."/>
            <person name="Zembeck L."/>
            <person name="Zimmer A."/>
            <person name="Zody M."/>
            <person name="Lander E."/>
        </authorList>
    </citation>
    <scope>NUCLEOTIDE SEQUENCE [LARGE SCALE GENOMIC DNA]</scope>
</reference>
<dbReference type="GO" id="GO:0003779">
    <property type="term" value="F:actin binding"/>
    <property type="evidence" value="ECO:0007669"/>
    <property type="project" value="InterPro"/>
</dbReference>
<proteinExistence type="predicted"/>
<feature type="compositionally biased region" description="Basic and acidic residues" evidence="2">
    <location>
        <begin position="1061"/>
        <end position="1070"/>
    </location>
</feature>
<dbReference type="Pfam" id="PF02181">
    <property type="entry name" value="FH2"/>
    <property type="match status" value="1"/>
</dbReference>
<dbReference type="GO" id="GO:0031267">
    <property type="term" value="F:small GTPase binding"/>
    <property type="evidence" value="ECO:0007669"/>
    <property type="project" value="InterPro"/>
</dbReference>
<dbReference type="SMART" id="SM01140">
    <property type="entry name" value="Drf_GBD"/>
    <property type="match status" value="1"/>
</dbReference>
<feature type="compositionally biased region" description="Basic and acidic residues" evidence="2">
    <location>
        <begin position="1103"/>
        <end position="1115"/>
    </location>
</feature>
<evidence type="ECO:0000259" key="4">
    <source>
        <dbReference type="PROSITE" id="PS51232"/>
    </source>
</evidence>
<protein>
    <submittedName>
        <fullName evidence="6">Uncharacterized protein</fullName>
    </submittedName>
</protein>
<dbReference type="PROSITE" id="PS51231">
    <property type="entry name" value="DAD"/>
    <property type="match status" value="1"/>
</dbReference>
<dbReference type="Pfam" id="PF06371">
    <property type="entry name" value="Drf_GBD"/>
    <property type="match status" value="1"/>
</dbReference>
<dbReference type="SUPFAM" id="SSF48371">
    <property type="entry name" value="ARM repeat"/>
    <property type="match status" value="1"/>
</dbReference>
<dbReference type="Proteomes" id="UP000007875">
    <property type="component" value="Unassembled WGS sequence"/>
</dbReference>
<dbReference type="Ensembl" id="ENSCSAVT00000007243.1">
    <property type="protein sequence ID" value="ENSCSAVP00000007151.1"/>
    <property type="gene ID" value="ENSCSAVG00000004273.1"/>
</dbReference>
<evidence type="ECO:0000259" key="5">
    <source>
        <dbReference type="PROSITE" id="PS51444"/>
    </source>
</evidence>
<accession>H2YP93</accession>
<dbReference type="InterPro" id="IPR010472">
    <property type="entry name" value="FH3_dom"/>
</dbReference>
<dbReference type="InterPro" id="IPR042201">
    <property type="entry name" value="FH2_Formin_sf"/>
</dbReference>
<feature type="region of interest" description="Disordered" evidence="2">
    <location>
        <begin position="519"/>
        <end position="608"/>
    </location>
</feature>
<feature type="compositionally biased region" description="Basic and acidic residues" evidence="2">
    <location>
        <begin position="1022"/>
        <end position="1036"/>
    </location>
</feature>
<dbReference type="PROSITE" id="PS51444">
    <property type="entry name" value="FH2"/>
    <property type="match status" value="1"/>
</dbReference>
<feature type="compositionally biased region" description="Polar residues" evidence="2">
    <location>
        <begin position="531"/>
        <end position="542"/>
    </location>
</feature>
<dbReference type="Pfam" id="PF06367">
    <property type="entry name" value="Drf_FH3"/>
    <property type="match status" value="1"/>
</dbReference>
<feature type="domain" description="DAD" evidence="3">
    <location>
        <begin position="1063"/>
        <end position="1095"/>
    </location>
</feature>